<protein>
    <recommendedName>
        <fullName evidence="1">CHK kinase-like domain-containing protein</fullName>
    </recommendedName>
</protein>
<dbReference type="AlphaFoldDB" id="A0AA38MT16"/>
<dbReference type="InterPro" id="IPR015897">
    <property type="entry name" value="CHK_kinase-like"/>
</dbReference>
<comment type="caution">
    <text evidence="2">The sequence shown here is derived from an EMBL/GenBank/DDBJ whole genome shotgun (WGS) entry which is preliminary data.</text>
</comment>
<evidence type="ECO:0000313" key="3">
    <source>
        <dbReference type="Proteomes" id="UP001168821"/>
    </source>
</evidence>
<evidence type="ECO:0000259" key="1">
    <source>
        <dbReference type="SMART" id="SM00587"/>
    </source>
</evidence>
<dbReference type="PANTHER" id="PTHR11012:SF30">
    <property type="entry name" value="PROTEIN KINASE-LIKE DOMAIN-CONTAINING"/>
    <property type="match status" value="1"/>
</dbReference>
<proteinExistence type="predicted"/>
<dbReference type="InterPro" id="IPR004119">
    <property type="entry name" value="EcKL"/>
</dbReference>
<organism evidence="2 3">
    <name type="scientific">Zophobas morio</name>
    <dbReference type="NCBI Taxonomy" id="2755281"/>
    <lineage>
        <taxon>Eukaryota</taxon>
        <taxon>Metazoa</taxon>
        <taxon>Ecdysozoa</taxon>
        <taxon>Arthropoda</taxon>
        <taxon>Hexapoda</taxon>
        <taxon>Insecta</taxon>
        <taxon>Pterygota</taxon>
        <taxon>Neoptera</taxon>
        <taxon>Endopterygota</taxon>
        <taxon>Coleoptera</taxon>
        <taxon>Polyphaga</taxon>
        <taxon>Cucujiformia</taxon>
        <taxon>Tenebrionidae</taxon>
        <taxon>Zophobas</taxon>
    </lineage>
</organism>
<gene>
    <name evidence="2" type="ORF">Zmor_001699</name>
</gene>
<dbReference type="PANTHER" id="PTHR11012">
    <property type="entry name" value="PROTEIN KINASE-LIKE DOMAIN-CONTAINING"/>
    <property type="match status" value="1"/>
</dbReference>
<name>A0AA38MT16_9CUCU</name>
<dbReference type="SMART" id="SM00587">
    <property type="entry name" value="CHK"/>
    <property type="match status" value="1"/>
</dbReference>
<accession>A0AA38MT16</accession>
<dbReference type="SUPFAM" id="SSF56112">
    <property type="entry name" value="Protein kinase-like (PK-like)"/>
    <property type="match status" value="1"/>
</dbReference>
<feature type="domain" description="CHK kinase-like" evidence="1">
    <location>
        <begin position="128"/>
        <end position="323"/>
    </location>
</feature>
<dbReference type="InterPro" id="IPR011009">
    <property type="entry name" value="Kinase-like_dom_sf"/>
</dbReference>
<dbReference type="Pfam" id="PF02958">
    <property type="entry name" value="EcKL"/>
    <property type="match status" value="1"/>
</dbReference>
<dbReference type="Proteomes" id="UP001168821">
    <property type="component" value="Unassembled WGS sequence"/>
</dbReference>
<keyword evidence="3" id="KW-1185">Reference proteome</keyword>
<reference evidence="2" key="1">
    <citation type="journal article" date="2023" name="G3 (Bethesda)">
        <title>Whole genome assemblies of Zophobas morio and Tenebrio molitor.</title>
        <authorList>
            <person name="Kaur S."/>
            <person name="Stinson S.A."/>
            <person name="diCenzo G.C."/>
        </authorList>
    </citation>
    <scope>NUCLEOTIDE SEQUENCE</scope>
    <source>
        <strain evidence="2">QUZm001</strain>
    </source>
</reference>
<dbReference type="EMBL" id="JALNTZ010000001">
    <property type="protein sequence ID" value="KAJ3666246.1"/>
    <property type="molecule type" value="Genomic_DNA"/>
</dbReference>
<evidence type="ECO:0000313" key="2">
    <source>
        <dbReference type="EMBL" id="KAJ3666246.1"/>
    </source>
</evidence>
<dbReference type="Gene3D" id="3.90.1200.10">
    <property type="match status" value="1"/>
</dbReference>
<sequence length="408" mass="47052">MSNSSDDELKCWLKSALKGENLVDFTVSRLGNTEKGEGYMGDIVFVEVSAETSDRLPKIYNLVLKCSKRSPALRESMPVQAVFENEMHFYENVIPAFTEFQKKRGVSEVFNSVPKYYGSYVAEDMEVEVFENLTTKGYYLCDRRVPLPTNNLKLILREYGKLHAISAAMQDQEPEQFKLLIDEIRNVWKMFADKHDMETYYGAPIDEVHELLKTSLPETTAEKLKKFKTQINSIIKDVIEDPKTFSVIGHGDCWNNNFMFQLKNKTDENSLKVAILDWQTTKFANPITDVSYFIYACASKEDLEHFDELINIYYNSFSGYVKLLGSNPEKIFPFDQFIKDFKLFGKYGILITLLAIKVALCNKEEAPDFAETINTGFENTFSFKNKNQELLKSRMLYIINHVATQDIL</sequence>